<dbReference type="EMBL" id="JAQQXR010000005">
    <property type="protein sequence ID" value="MDC8758930.1"/>
    <property type="molecule type" value="Genomic_DNA"/>
</dbReference>
<proteinExistence type="inferred from homology"/>
<dbReference type="InterPro" id="IPR049704">
    <property type="entry name" value="Aminotrans_3_PPA_site"/>
</dbReference>
<name>A0ABT5K1T5_9BURK</name>
<dbReference type="InterPro" id="IPR015422">
    <property type="entry name" value="PyrdxlP-dep_Trfase_small"/>
</dbReference>
<organism evidence="4 5">
    <name type="scientific">Janthinobacterium fluminis</name>
    <dbReference type="NCBI Taxonomy" id="2987524"/>
    <lineage>
        <taxon>Bacteria</taxon>
        <taxon>Pseudomonadati</taxon>
        <taxon>Pseudomonadota</taxon>
        <taxon>Betaproteobacteria</taxon>
        <taxon>Burkholderiales</taxon>
        <taxon>Oxalobacteraceae</taxon>
        <taxon>Janthinobacterium</taxon>
    </lineage>
</organism>
<dbReference type="PROSITE" id="PS00600">
    <property type="entry name" value="AA_TRANSFER_CLASS_3"/>
    <property type="match status" value="1"/>
</dbReference>
<dbReference type="Gene3D" id="3.90.1150.10">
    <property type="entry name" value="Aspartate Aminotransferase, domain 1"/>
    <property type="match status" value="1"/>
</dbReference>
<dbReference type="RefSeq" id="WP_273671799.1">
    <property type="nucleotide sequence ID" value="NZ_JAQQXR010000005.1"/>
</dbReference>
<dbReference type="GO" id="GO:0008483">
    <property type="term" value="F:transaminase activity"/>
    <property type="evidence" value="ECO:0007669"/>
    <property type="project" value="UniProtKB-KW"/>
</dbReference>
<dbReference type="PANTHER" id="PTHR43713:SF3">
    <property type="entry name" value="GLUTAMATE-1-SEMIALDEHYDE 2,1-AMINOMUTASE 1, CHLOROPLASTIC-RELATED"/>
    <property type="match status" value="1"/>
</dbReference>
<dbReference type="InterPro" id="IPR015421">
    <property type="entry name" value="PyrdxlP-dep_Trfase_major"/>
</dbReference>
<keyword evidence="4" id="KW-0808">Transferase</keyword>
<dbReference type="Proteomes" id="UP001221208">
    <property type="component" value="Unassembled WGS sequence"/>
</dbReference>
<keyword evidence="2 3" id="KW-0663">Pyridoxal phosphate</keyword>
<gene>
    <name evidence="4" type="ORF">OIK44_15220</name>
</gene>
<dbReference type="Pfam" id="PF00202">
    <property type="entry name" value="Aminotran_3"/>
    <property type="match status" value="1"/>
</dbReference>
<keyword evidence="5" id="KW-1185">Reference proteome</keyword>
<comment type="caution">
    <text evidence="4">The sequence shown here is derived from an EMBL/GenBank/DDBJ whole genome shotgun (WGS) entry which is preliminary data.</text>
</comment>
<dbReference type="Gene3D" id="3.40.640.10">
    <property type="entry name" value="Type I PLP-dependent aspartate aminotransferase-like (Major domain)"/>
    <property type="match status" value="1"/>
</dbReference>
<reference evidence="4 5" key="1">
    <citation type="submission" date="2022-10" db="EMBL/GenBank/DDBJ databases">
        <title>Janthinobacterium sp. hw3 Genome sequencing.</title>
        <authorList>
            <person name="Park S."/>
        </authorList>
    </citation>
    <scope>NUCLEOTIDE SEQUENCE [LARGE SCALE GENOMIC DNA]</scope>
    <source>
        <strain evidence="5">hw3</strain>
    </source>
</reference>
<evidence type="ECO:0000313" key="4">
    <source>
        <dbReference type="EMBL" id="MDC8758930.1"/>
    </source>
</evidence>
<dbReference type="InterPro" id="IPR005814">
    <property type="entry name" value="Aminotrans_3"/>
</dbReference>
<evidence type="ECO:0000256" key="1">
    <source>
        <dbReference type="ARBA" id="ARBA00001933"/>
    </source>
</evidence>
<accession>A0ABT5K1T5</accession>
<evidence type="ECO:0000313" key="5">
    <source>
        <dbReference type="Proteomes" id="UP001221208"/>
    </source>
</evidence>
<comment type="cofactor">
    <cofactor evidence="1">
        <name>pyridoxal 5'-phosphate</name>
        <dbReference type="ChEBI" id="CHEBI:597326"/>
    </cofactor>
</comment>
<evidence type="ECO:0000256" key="2">
    <source>
        <dbReference type="ARBA" id="ARBA00022898"/>
    </source>
</evidence>
<dbReference type="InterPro" id="IPR015424">
    <property type="entry name" value="PyrdxlP-dep_Trfase"/>
</dbReference>
<comment type="similarity">
    <text evidence="3">Belongs to the class-III pyridoxal-phosphate-dependent aminotransferase family.</text>
</comment>
<dbReference type="CDD" id="cd00610">
    <property type="entry name" value="OAT_like"/>
    <property type="match status" value="1"/>
</dbReference>
<evidence type="ECO:0000256" key="3">
    <source>
        <dbReference type="RuleBase" id="RU003560"/>
    </source>
</evidence>
<protein>
    <submittedName>
        <fullName evidence="4">Aminotransferase class III-fold pyridoxal phosphate-dependent enzyme</fullName>
    </submittedName>
</protein>
<sequence length="460" mass="50293">MTSTDLHRPMARLNLNLSKKYLDRCIKYYPGGSHFNFATPQRPLNIPFKRGEGARVWDLDNNEHIDFFNKFGALFLGHNHPQYLEAMIGGLKKATAVDMCDMEVEVAEALLARYPSADQVRFCLSGTEAVQNAIRLARGYTGKQRFVRFSGHYHGNADNIIGGYPGDTDFPTPKMKSNDVLNTKGRADGVLEAQSFLLQWNDAAVLQSTLEKYSGEIAAVIMEPFLVNGGGIAPAPGYLEQVRALCTKHNVLLIFDEVITGFRAGIGGAQGLYGIKPDITILGKALGGGSMPVSAVLSTKEIMSLYADGKVIFGGTFNGYTMGLVAVKACLTILQADTGCYERVEGHMKKIGELLVAAADDNDIPMFVQGLPNALTFHVDDVAPTSADTYSNKNKMLSNIIRETSKRFGIQFCPISRMYSNIMLNDSDVAFFGSRIGDAMQASKAEIDKTLEEFSKFGIK</sequence>
<dbReference type="SUPFAM" id="SSF53383">
    <property type="entry name" value="PLP-dependent transferases"/>
    <property type="match status" value="1"/>
</dbReference>
<dbReference type="PANTHER" id="PTHR43713">
    <property type="entry name" value="GLUTAMATE-1-SEMIALDEHYDE 2,1-AMINOMUTASE"/>
    <property type="match status" value="1"/>
</dbReference>
<keyword evidence="4" id="KW-0032">Aminotransferase</keyword>